<comment type="caution">
    <text evidence="2">The sequence shown here is derived from an EMBL/GenBank/DDBJ whole genome shotgun (WGS) entry which is preliminary data.</text>
</comment>
<gene>
    <name evidence="2" type="ORF">GCM10010361_63520</name>
</gene>
<proteinExistence type="predicted"/>
<evidence type="ECO:0000313" key="3">
    <source>
        <dbReference type="Proteomes" id="UP001500909"/>
    </source>
</evidence>
<feature type="region of interest" description="Disordered" evidence="1">
    <location>
        <begin position="1"/>
        <end position="30"/>
    </location>
</feature>
<dbReference type="EMBL" id="BAAABY010000045">
    <property type="protein sequence ID" value="GAA0489548.1"/>
    <property type="molecule type" value="Genomic_DNA"/>
</dbReference>
<organism evidence="2 3">
    <name type="scientific">Streptomyces olivaceiscleroticus</name>
    <dbReference type="NCBI Taxonomy" id="68245"/>
    <lineage>
        <taxon>Bacteria</taxon>
        <taxon>Bacillati</taxon>
        <taxon>Actinomycetota</taxon>
        <taxon>Actinomycetes</taxon>
        <taxon>Kitasatosporales</taxon>
        <taxon>Streptomycetaceae</taxon>
        <taxon>Streptomyces</taxon>
    </lineage>
</organism>
<keyword evidence="3" id="KW-1185">Reference proteome</keyword>
<dbReference type="RefSeq" id="WP_199896488.1">
    <property type="nucleotide sequence ID" value="NZ_BAAABY010000045.1"/>
</dbReference>
<feature type="region of interest" description="Disordered" evidence="1">
    <location>
        <begin position="56"/>
        <end position="78"/>
    </location>
</feature>
<sequence>MTSHLNTPPDPKAAGRARHGARAVAEDARHRHPVGSALRAVKVFAGTALSVVVLGEYADDRAPGADRTSDPGTVRPRE</sequence>
<feature type="compositionally biased region" description="Basic and acidic residues" evidence="1">
    <location>
        <begin position="58"/>
        <end position="78"/>
    </location>
</feature>
<name>A0ABN1B3N1_9ACTN</name>
<dbReference type="Proteomes" id="UP001500909">
    <property type="component" value="Unassembled WGS sequence"/>
</dbReference>
<accession>A0ABN1B3N1</accession>
<evidence type="ECO:0000313" key="2">
    <source>
        <dbReference type="EMBL" id="GAA0489548.1"/>
    </source>
</evidence>
<evidence type="ECO:0000256" key="1">
    <source>
        <dbReference type="SAM" id="MobiDB-lite"/>
    </source>
</evidence>
<reference evidence="2 3" key="1">
    <citation type="journal article" date="2019" name="Int. J. Syst. Evol. Microbiol.">
        <title>The Global Catalogue of Microorganisms (GCM) 10K type strain sequencing project: providing services to taxonomists for standard genome sequencing and annotation.</title>
        <authorList>
            <consortium name="The Broad Institute Genomics Platform"/>
            <consortium name="The Broad Institute Genome Sequencing Center for Infectious Disease"/>
            <person name="Wu L."/>
            <person name="Ma J."/>
        </authorList>
    </citation>
    <scope>NUCLEOTIDE SEQUENCE [LARGE SCALE GENOMIC DNA]</scope>
    <source>
        <strain evidence="2 3">JCM 4805</strain>
    </source>
</reference>
<protein>
    <submittedName>
        <fullName evidence="2">Uncharacterized protein</fullName>
    </submittedName>
</protein>